<protein>
    <recommendedName>
        <fullName evidence="3">Phosphoglycerate mutase</fullName>
    </recommendedName>
</protein>
<name>Q6D1J6_PECAS</name>
<accession>Q6D1J6</accession>
<evidence type="ECO:0008006" key="3">
    <source>
        <dbReference type="Google" id="ProtNLM"/>
    </source>
</evidence>
<reference evidence="1" key="1">
    <citation type="submission" date="2004-02" db="EMBL/GenBank/DDBJ databases">
        <title>The genome sequence of the enterobacterial phytopathogen Erwinia carotovora subsp. atroseptica SCRI1043 and functional genomic identification of novel virulence factors.</title>
        <authorList>
            <person name="Bell K.S."/>
            <person name="Sebaihia M."/>
            <person name="Pritchard L."/>
            <person name="Holden M."/>
            <person name="Hyman L.J."/>
            <person name="Holeva M.C."/>
            <person name="Thomson N.R."/>
            <person name="Bentley S.D."/>
            <person name="Churcher C."/>
            <person name="Mungall K."/>
            <person name="Atkin R."/>
            <person name="Bason N."/>
            <person name="Brooks K."/>
            <person name="Chillingworth T."/>
            <person name="Clark K."/>
            <person name="Doggett J."/>
            <person name="Fraser A."/>
            <person name="Hance Z."/>
            <person name="Hauser H."/>
            <person name="Jagels K."/>
            <person name="Moule S."/>
            <person name="Norbertczak H."/>
            <person name="Ormond D."/>
            <person name="Price C."/>
            <person name="Quail M.A."/>
            <person name="Sanders M."/>
            <person name="Walker D."/>
            <person name="Whitehead S."/>
            <person name="Salmond G.P.C."/>
            <person name="Birch P.R.J."/>
            <person name="Barrell B.G."/>
            <person name="Parkhill J."/>
            <person name="Toth I.K."/>
        </authorList>
    </citation>
    <scope>NUCLEOTIDE SEQUENCE</scope>
    <source>
        <strain evidence="1">SCRI1043</strain>
    </source>
</reference>
<dbReference type="DNASU" id="2881949"/>
<keyword evidence="2" id="KW-1185">Reference proteome</keyword>
<dbReference type="InterPro" id="IPR029033">
    <property type="entry name" value="His_PPase_superfam"/>
</dbReference>
<dbReference type="KEGG" id="eca:ECA3450"/>
<dbReference type="SUPFAM" id="SSF53254">
    <property type="entry name" value="Phosphoglycerate mutase-like"/>
    <property type="match status" value="1"/>
</dbReference>
<dbReference type="eggNOG" id="COG0406">
    <property type="taxonomic scope" value="Bacteria"/>
</dbReference>
<dbReference type="Proteomes" id="UP000007966">
    <property type="component" value="Chromosome"/>
</dbReference>
<dbReference type="AlphaFoldDB" id="Q6D1J6"/>
<sequence>MVNRCFFFNRRICFMELFLLRHGKPDIRRSMAIRSVDMYSWIGEYDAAGILDSPDASTVAASEGKFIVSSPMPRALESVAALGLEPDIIIDELHEAPLPVFNIPLLKLTPLVWAALFRIFWMAGGSGGVETFSSVKIRAKLVSCELDKMAETHGSVLSVGHGFMNALVARELQKAGWKRQKVGPSGYWSGIKLVR</sequence>
<gene>
    <name evidence="1" type="ordered locus">ECA3450</name>
</gene>
<proteinExistence type="predicted"/>
<dbReference type="HOGENOM" id="CLU_109730_0_0_6"/>
<evidence type="ECO:0000313" key="2">
    <source>
        <dbReference type="Proteomes" id="UP000007966"/>
    </source>
</evidence>
<dbReference type="Gene3D" id="3.40.50.1240">
    <property type="entry name" value="Phosphoglycerate mutase-like"/>
    <property type="match status" value="1"/>
</dbReference>
<evidence type="ECO:0000313" key="1">
    <source>
        <dbReference type="EMBL" id="CAG76349.1"/>
    </source>
</evidence>
<dbReference type="EMBL" id="BX950851">
    <property type="protein sequence ID" value="CAG76349.1"/>
    <property type="molecule type" value="Genomic_DNA"/>
</dbReference>
<organism evidence="1 2">
    <name type="scientific">Pectobacterium atrosepticum (strain SCRI 1043 / ATCC BAA-672)</name>
    <name type="common">Erwinia carotovora subsp. atroseptica</name>
    <dbReference type="NCBI Taxonomy" id="218491"/>
    <lineage>
        <taxon>Bacteria</taxon>
        <taxon>Pseudomonadati</taxon>
        <taxon>Pseudomonadota</taxon>
        <taxon>Gammaproteobacteria</taxon>
        <taxon>Enterobacterales</taxon>
        <taxon>Pectobacteriaceae</taxon>
        <taxon>Pectobacterium</taxon>
    </lineage>
</organism>